<feature type="region of interest" description="Disordered" evidence="1">
    <location>
        <begin position="186"/>
        <end position="212"/>
    </location>
</feature>
<comment type="caution">
    <text evidence="2">The sequence shown here is derived from an EMBL/GenBank/DDBJ whole genome shotgun (WGS) entry which is preliminary data.</text>
</comment>
<sequence length="307" mass="34241">MSTKTVNNGFRSRVQTAPASQPPPTLLNLLARRPVQRPATSRSRPSTAPPPPSPRPTRKLAASDKKPETARPCGKQLNIVLPPRRFSSLSSSCIADASTTSVTKPEVKIKFLHFSDSYTPHKEYWIRNALEKLGNSWVRDNKITQTELVSKGFEEKMGVLYELAMAKKHESIDRLVDEVEEEELVKQKKRSKKLKRRNKTPPPAEPVLQDNFPFAPQLSENLKRTMSSLLLDIMKREGQDKQKQDLKKPRDNGDESLSSLASVGKAPLTQCYVLDGKLVVGAKKLFSIGGSIVNQFADTSKSRIASK</sequence>
<reference evidence="2 3" key="1">
    <citation type="submission" date="2024-08" db="EMBL/GenBank/DDBJ databases">
        <authorList>
            <person name="Cucini C."/>
            <person name="Frati F."/>
        </authorList>
    </citation>
    <scope>NUCLEOTIDE SEQUENCE [LARGE SCALE GENOMIC DNA]</scope>
</reference>
<gene>
    <name evidence="2" type="ORF">ODALV1_LOCUS20541</name>
</gene>
<dbReference type="Proteomes" id="UP001642540">
    <property type="component" value="Unassembled WGS sequence"/>
</dbReference>
<feature type="compositionally biased region" description="Low complexity" evidence="1">
    <location>
        <begin position="37"/>
        <end position="46"/>
    </location>
</feature>
<feature type="compositionally biased region" description="Basic and acidic residues" evidence="1">
    <location>
        <begin position="238"/>
        <end position="253"/>
    </location>
</feature>
<accession>A0ABP1REV3</accession>
<feature type="compositionally biased region" description="Basic residues" evidence="1">
    <location>
        <begin position="187"/>
        <end position="199"/>
    </location>
</feature>
<feature type="region of interest" description="Disordered" evidence="1">
    <location>
        <begin position="1"/>
        <end position="72"/>
    </location>
</feature>
<organism evidence="2 3">
    <name type="scientific">Orchesella dallaii</name>
    <dbReference type="NCBI Taxonomy" id="48710"/>
    <lineage>
        <taxon>Eukaryota</taxon>
        <taxon>Metazoa</taxon>
        <taxon>Ecdysozoa</taxon>
        <taxon>Arthropoda</taxon>
        <taxon>Hexapoda</taxon>
        <taxon>Collembola</taxon>
        <taxon>Entomobryomorpha</taxon>
        <taxon>Entomobryoidea</taxon>
        <taxon>Orchesellidae</taxon>
        <taxon>Orchesellinae</taxon>
        <taxon>Orchesella</taxon>
    </lineage>
</organism>
<feature type="compositionally biased region" description="Polar residues" evidence="1">
    <location>
        <begin position="1"/>
        <end position="19"/>
    </location>
</feature>
<protein>
    <submittedName>
        <fullName evidence="2">Uncharacterized protein</fullName>
    </submittedName>
</protein>
<keyword evidence="3" id="KW-1185">Reference proteome</keyword>
<proteinExistence type="predicted"/>
<name>A0ABP1REV3_9HEXA</name>
<feature type="region of interest" description="Disordered" evidence="1">
    <location>
        <begin position="238"/>
        <end position="260"/>
    </location>
</feature>
<evidence type="ECO:0000313" key="2">
    <source>
        <dbReference type="EMBL" id="CAL8124268.1"/>
    </source>
</evidence>
<evidence type="ECO:0000256" key="1">
    <source>
        <dbReference type="SAM" id="MobiDB-lite"/>
    </source>
</evidence>
<evidence type="ECO:0000313" key="3">
    <source>
        <dbReference type="Proteomes" id="UP001642540"/>
    </source>
</evidence>
<dbReference type="EMBL" id="CAXLJM020000068">
    <property type="protein sequence ID" value="CAL8124268.1"/>
    <property type="molecule type" value="Genomic_DNA"/>
</dbReference>